<dbReference type="OMA" id="RSTICSD"/>
<name>A0A3B6NTZ0_WHEAT</name>
<evidence type="ECO:0000313" key="4">
    <source>
        <dbReference type="Proteomes" id="UP000019116"/>
    </source>
</evidence>
<feature type="region of interest" description="Disordered" evidence="2">
    <location>
        <begin position="313"/>
        <end position="346"/>
    </location>
</feature>
<keyword evidence="4" id="KW-1185">Reference proteome</keyword>
<evidence type="ECO:0000313" key="3">
    <source>
        <dbReference type="EnsemblPlants" id="TraesCS6A02G357900.1"/>
    </source>
</evidence>
<dbReference type="SMR" id="A0A3B6NTZ0"/>
<protein>
    <submittedName>
        <fullName evidence="3">Uncharacterized protein</fullName>
    </submittedName>
</protein>
<dbReference type="GO" id="GO:0008356">
    <property type="term" value="P:asymmetric cell division"/>
    <property type="evidence" value="ECO:0007669"/>
    <property type="project" value="InterPro"/>
</dbReference>
<dbReference type="PANTHER" id="PTHR33476:SF33">
    <property type="entry name" value="OS02G0795200 PROTEIN"/>
    <property type="match status" value="1"/>
</dbReference>
<dbReference type="PANTHER" id="PTHR33476">
    <property type="entry name" value="EMB|CAB62613.1"/>
    <property type="match status" value="1"/>
</dbReference>
<evidence type="ECO:0000256" key="2">
    <source>
        <dbReference type="SAM" id="MobiDB-lite"/>
    </source>
</evidence>
<feature type="region of interest" description="Disordered" evidence="2">
    <location>
        <begin position="261"/>
        <end position="295"/>
    </location>
</feature>
<gene>
    <name evidence="3" type="primary">LOC123131186</name>
</gene>
<dbReference type="OrthoDB" id="1916242at2759"/>
<dbReference type="Gramene" id="TraesCS6A03G0917300.1">
    <property type="protein sequence ID" value="TraesCS6A03G0917300.1.CDS"/>
    <property type="gene ID" value="TraesCS6A03G0917300"/>
</dbReference>
<proteinExistence type="predicted"/>
<feature type="coiled-coil region" evidence="1">
    <location>
        <begin position="359"/>
        <end position="393"/>
    </location>
</feature>
<feature type="region of interest" description="Disordered" evidence="2">
    <location>
        <begin position="1"/>
        <end position="48"/>
    </location>
</feature>
<dbReference type="EnsemblPlants" id="TraesCS6A02G357900.1">
    <property type="protein sequence ID" value="TraesCS6A02G357900.1"/>
    <property type="gene ID" value="TraesCS6A02G357900"/>
</dbReference>
<dbReference type="AlphaFoldDB" id="A0A3B6NTZ0"/>
<accession>A0A3B6NTZ0</accession>
<dbReference type="Gramene" id="TraesCS6A02G357900.1">
    <property type="protein sequence ID" value="TraesCS6A02G357900.1"/>
    <property type="gene ID" value="TraesCS6A02G357900"/>
</dbReference>
<sequence length="407" mass="44071">MKSSNIPRIPSTLPRHSESRSLMAMQTSTAQPLPLPPRLSTSPPSSPATVGALLTNAACASRIRRECRSPRSLLARIFGRGSGGFGCRMRIPRYCSSGAGAAAEEDAVQEEVAAPKVVVASKQEAEVRESPRSSLQGLKAAPEVSAASLGLGAGLVLLLSRGAAELSRMAELRAQKERLVMDVRAEARGSSRSDLSDGGHVDDGASVVKERIVFADAGGEDASLFRGSRDAASACGDAGVGDAVAAMDQMEAELEAELTRLQLDSDEGDGEEECVRPRRDHQLESEAKSDISSESGSLACVHIDGVLGDAARDCKEHEDNEEEEEEEEGDTDEEVEESKPCHGGVPARVLERRLHELLQLRHEQRIAELETELQRAQRKLRDKEREVSRWRDTAKLVSRHKDESRLR</sequence>
<evidence type="ECO:0000256" key="1">
    <source>
        <dbReference type="SAM" id="Coils"/>
    </source>
</evidence>
<organism evidence="3">
    <name type="scientific">Triticum aestivum</name>
    <name type="common">Wheat</name>
    <dbReference type="NCBI Taxonomy" id="4565"/>
    <lineage>
        <taxon>Eukaryota</taxon>
        <taxon>Viridiplantae</taxon>
        <taxon>Streptophyta</taxon>
        <taxon>Embryophyta</taxon>
        <taxon>Tracheophyta</taxon>
        <taxon>Spermatophyta</taxon>
        <taxon>Magnoliopsida</taxon>
        <taxon>Liliopsida</taxon>
        <taxon>Poales</taxon>
        <taxon>Poaceae</taxon>
        <taxon>BOP clade</taxon>
        <taxon>Pooideae</taxon>
        <taxon>Triticodae</taxon>
        <taxon>Triticeae</taxon>
        <taxon>Triticinae</taxon>
        <taxon>Triticum</taxon>
    </lineage>
</organism>
<feature type="compositionally biased region" description="Basic and acidic residues" evidence="2">
    <location>
        <begin position="273"/>
        <end position="291"/>
    </location>
</feature>
<keyword evidence="1" id="KW-0175">Coiled coil</keyword>
<reference evidence="3" key="1">
    <citation type="submission" date="2018-08" db="EMBL/GenBank/DDBJ databases">
        <authorList>
            <person name="Rossello M."/>
        </authorList>
    </citation>
    <scope>NUCLEOTIDE SEQUENCE [LARGE SCALE GENOMIC DNA]</scope>
    <source>
        <strain evidence="3">cv. Chinese Spring</strain>
    </source>
</reference>
<reference evidence="3" key="2">
    <citation type="submission" date="2018-10" db="UniProtKB">
        <authorList>
            <consortium name="EnsemblPlants"/>
        </authorList>
    </citation>
    <scope>IDENTIFICATION</scope>
</reference>
<feature type="compositionally biased region" description="Acidic residues" evidence="2">
    <location>
        <begin position="319"/>
        <end position="336"/>
    </location>
</feature>
<dbReference type="STRING" id="4565.A0A3B6NTZ0"/>
<dbReference type="InterPro" id="IPR040348">
    <property type="entry name" value="POLAR-like"/>
</dbReference>
<dbReference type="Proteomes" id="UP000019116">
    <property type="component" value="Chromosome 6A"/>
</dbReference>